<name>A0AB39QKK6_9ACTN</name>
<evidence type="ECO:0008006" key="3">
    <source>
        <dbReference type="Google" id="ProtNLM"/>
    </source>
</evidence>
<proteinExistence type="predicted"/>
<dbReference type="EMBL" id="CP163441">
    <property type="protein sequence ID" value="XDQ42962.1"/>
    <property type="molecule type" value="Genomic_DNA"/>
</dbReference>
<evidence type="ECO:0000313" key="2">
    <source>
        <dbReference type="EMBL" id="XDQ42962.1"/>
    </source>
</evidence>
<dbReference type="RefSeq" id="WP_362754544.1">
    <property type="nucleotide sequence ID" value="NZ_CP163441.1"/>
</dbReference>
<organism evidence="2">
    <name type="scientific">Streptomyces sp. R39</name>
    <dbReference type="NCBI Taxonomy" id="3238631"/>
    <lineage>
        <taxon>Bacteria</taxon>
        <taxon>Bacillati</taxon>
        <taxon>Actinomycetota</taxon>
        <taxon>Actinomycetes</taxon>
        <taxon>Kitasatosporales</taxon>
        <taxon>Streptomycetaceae</taxon>
        <taxon>Streptomyces</taxon>
    </lineage>
</organism>
<evidence type="ECO:0000256" key="1">
    <source>
        <dbReference type="SAM" id="MobiDB-lite"/>
    </source>
</evidence>
<feature type="compositionally biased region" description="Pro residues" evidence="1">
    <location>
        <begin position="312"/>
        <end position="342"/>
    </location>
</feature>
<feature type="region of interest" description="Disordered" evidence="1">
    <location>
        <begin position="301"/>
        <end position="361"/>
    </location>
</feature>
<feature type="compositionally biased region" description="Acidic residues" evidence="1">
    <location>
        <begin position="351"/>
        <end position="361"/>
    </location>
</feature>
<gene>
    <name evidence="2" type="ORF">AB5J52_12210</name>
</gene>
<dbReference type="AlphaFoldDB" id="A0AB39QKK6"/>
<accession>A0AB39QKK6</accession>
<reference evidence="2" key="1">
    <citation type="submission" date="2024-07" db="EMBL/GenBank/DDBJ databases">
        <authorList>
            <person name="Yu S.T."/>
        </authorList>
    </citation>
    <scope>NUCLEOTIDE SEQUENCE</scope>
    <source>
        <strain evidence="2">R39</strain>
    </source>
</reference>
<protein>
    <recommendedName>
        <fullName evidence="3">SPFH domain-containing protein</fullName>
    </recommendedName>
</protein>
<sequence>MTHNQWQPWPPQDEEFVLPHDLRGPFVREFAPQAAYRHRNSQVASVLYYKNGGHSVLTVRGAEHFNKPLMGRPTSVCWIARGRHQVSFQLALPTLGDRAQFRAGADVNWEVRDFYTAAEKRVVDVERMLRPSLEAWLRGLSRRYSLDSAQQVDEAIQDELASGRWNDFGAELGLATQVFVRIDLGQAAADHQAQMVAVEKGGVVQEAIDNVTKARIAANMDDAQKLITAGETAQYAHLLASDPGRAGEILGVLQQQARDQRQGALDYLTNLINQGVVQRHQIDDQVQALIDYSRTVSTGVFPNGLPQAPTSLPVPPMPPMPPAPPLLPADAPPPVPPVPPADAIPGQGTGMEDDSSPEARR</sequence>